<dbReference type="PANTHER" id="PTHR23079:SF14">
    <property type="entry name" value="RNA-DEPENDENT RNA POLYMERASE"/>
    <property type="match status" value="1"/>
</dbReference>
<dbReference type="Proteomes" id="UP000730481">
    <property type="component" value="Unassembled WGS sequence"/>
</dbReference>
<comment type="similarity">
    <text evidence="1">Belongs to the RdRP family.</text>
</comment>
<dbReference type="EMBL" id="PVQB02001611">
    <property type="protein sequence ID" value="KAF4331597.1"/>
    <property type="molecule type" value="Genomic_DNA"/>
</dbReference>
<feature type="domain" description="RDRP core" evidence="2">
    <location>
        <begin position="187"/>
        <end position="808"/>
    </location>
</feature>
<dbReference type="InterPro" id="IPR007855">
    <property type="entry name" value="RDRP"/>
</dbReference>
<keyword evidence="1" id="KW-0694">RNA-binding</keyword>
<name>A0A9P5A4Y2_9HYPO</name>
<dbReference type="AlphaFoldDB" id="A0A9P5A4Y2"/>
<dbReference type="InterPro" id="IPR057596">
    <property type="entry name" value="RDRP_core"/>
</dbReference>
<dbReference type="GO" id="GO:0031380">
    <property type="term" value="C:nuclear RNA-directed RNA polymerase complex"/>
    <property type="evidence" value="ECO:0007669"/>
    <property type="project" value="TreeGrafter"/>
</dbReference>
<evidence type="ECO:0000313" key="4">
    <source>
        <dbReference type="Proteomes" id="UP000730481"/>
    </source>
</evidence>
<dbReference type="EC" id="2.7.7.48" evidence="1"/>
<dbReference type="Gene3D" id="1.10.8.790">
    <property type="entry name" value="RNA-dependent RNA polymerase, slab domain, helical subdomain-like"/>
    <property type="match status" value="1"/>
</dbReference>
<dbReference type="Pfam" id="PF05183">
    <property type="entry name" value="RdRP"/>
    <property type="match status" value="1"/>
</dbReference>
<reference evidence="3" key="1">
    <citation type="journal article" date="2017" name="Mycologia">
        <title>Fusarium algeriense, sp. nov., a novel toxigenic crown rot pathogen of durum wheat from Algeria is nested in the Fusarium burgessii species complex.</title>
        <authorList>
            <person name="Laraba I."/>
            <person name="Keddad A."/>
            <person name="Boureghda H."/>
            <person name="Abdallah N."/>
            <person name="Vaughan M.M."/>
            <person name="Proctor R.H."/>
            <person name="Busman M."/>
            <person name="O'Donnell K."/>
        </authorList>
    </citation>
    <scope>NUCLEOTIDE SEQUENCE</scope>
    <source>
        <strain evidence="3">NRRL 25174</strain>
    </source>
</reference>
<sequence length="1036" mass="118526">MMTSKTPLLDDRYVACHGDDSDGSEYSISPSLADAMAQLWDDNEISRRSLVPSIKKRDAVSAQPTQSKEHNGLPCSALARNLATIWPSCPVEMNDAPLIVKWEMYRIARHCSVELKNTSVQYTPAWENQTLFRNALQAMRCFQGKSFPEPCDTQVWLQSFTSGFKSREVVIFKAILHLDLKAGDVRLDFELPTSDKSCRLRRKFASDRFFDLQLLIRNRSKSGNQDKSLAEWLVNRRHLFLSREWAVFFIDDPEKETSNAAAESRFTEEQRVTFFAERGQGLEPYAVSPVTLIEAQPPVRAICDRSTMLNWLLQLDDNWNQPYMKLFYRISQGNLNFWAGLGLSTTTPTIVLDNTQLRNYQFNEESSTGNVMNDGIGRVSLALMRKVQNALQLDYLPAAIQGRIGSAKGIWVLDIGSQPSDIWLETYKSQRKWNCDWKDPEHRTLEVLNQSSGLKIAKLNKQFISILEDRSVNRRNTRAAIVKHMKNHVQASLDRAKEAMKQPELFRKWIHETSYASYDGMAESWFVGGQPKSWTEQMSFLSDGGFEPLHLKYLHDLTISHMDSQLKTTKDKMKIEISQSTWALIVVDFQKVLGPDEVQLCFSSAFHDGLEQRHDLEGFDVVVGRCPAHLPSDIQKVKAVFKPELRHLKDVIVFPFTGQEPLAGKLSGGDYDGDTAWICWDPDLVNNFRNAKVPQKPSFNGYFEANNDTVESLISKHGKCHYLDRLLEEAFKFHLAPKLIGKCTDYKETLSYHKNSIEDPSVINMSWLLSALVDQPKSGFIFNDDILRRFQKEYCENRVFLKQPAYKNGVIGRISEPCHIFDFLNSKLHEIINQGLSKLSQYRLGKNGDGGTSDLPTFDQDVASYWNEFEAEANNMIHQQDLGTNWLSELQSNLKRDIDTCHSYWVERTSGPNGKANFLAKVASVYEIWDSISPQIANRSPVADAVIWTLTRPSTHSTQLGTWQLLKASLTFKRYHQKERFVWSIAGRQLQFIKSSKGKVPIPVAPRTYKVLRPDGKRIQQLYVNEDRVVAEDSRY</sequence>
<dbReference type="GO" id="GO:0030422">
    <property type="term" value="P:siRNA processing"/>
    <property type="evidence" value="ECO:0007669"/>
    <property type="project" value="TreeGrafter"/>
</dbReference>
<comment type="catalytic activity">
    <reaction evidence="1">
        <text>RNA(n) + a ribonucleoside 5'-triphosphate = RNA(n+1) + diphosphate</text>
        <dbReference type="Rhea" id="RHEA:21248"/>
        <dbReference type="Rhea" id="RHEA-COMP:14527"/>
        <dbReference type="Rhea" id="RHEA-COMP:17342"/>
        <dbReference type="ChEBI" id="CHEBI:33019"/>
        <dbReference type="ChEBI" id="CHEBI:61557"/>
        <dbReference type="ChEBI" id="CHEBI:140395"/>
        <dbReference type="EC" id="2.7.7.48"/>
    </reaction>
</comment>
<reference evidence="3" key="2">
    <citation type="submission" date="2020-02" db="EMBL/GenBank/DDBJ databases">
        <title>Identification and distribution of gene clusters putatively required for synthesis of sphingolipid metabolism inhibitors in phylogenetically diverse species of the filamentous fungus Fusarium.</title>
        <authorList>
            <person name="Kim H.-S."/>
            <person name="Busman M."/>
            <person name="Brown D.W."/>
            <person name="Divon H."/>
            <person name="Uhlig S."/>
            <person name="Proctor R.H."/>
        </authorList>
    </citation>
    <scope>NUCLEOTIDE SEQUENCE</scope>
    <source>
        <strain evidence="3">NRRL 25174</strain>
    </source>
</reference>
<protein>
    <recommendedName>
        <fullName evidence="1">RNA-dependent RNA polymerase</fullName>
        <ecNumber evidence="1">2.7.7.48</ecNumber>
    </recommendedName>
</protein>
<evidence type="ECO:0000313" key="3">
    <source>
        <dbReference type="EMBL" id="KAF4331597.1"/>
    </source>
</evidence>
<comment type="caution">
    <text evidence="3">The sequence shown here is derived from an EMBL/GenBank/DDBJ whole genome shotgun (WGS) entry which is preliminary data.</text>
</comment>
<keyword evidence="1" id="KW-0808">Transferase</keyword>
<organism evidence="3 4">
    <name type="scientific">Fusarium beomiforme</name>
    <dbReference type="NCBI Taxonomy" id="44412"/>
    <lineage>
        <taxon>Eukaryota</taxon>
        <taxon>Fungi</taxon>
        <taxon>Dikarya</taxon>
        <taxon>Ascomycota</taxon>
        <taxon>Pezizomycotina</taxon>
        <taxon>Sordariomycetes</taxon>
        <taxon>Hypocreomycetidae</taxon>
        <taxon>Hypocreales</taxon>
        <taxon>Nectriaceae</taxon>
        <taxon>Fusarium</taxon>
        <taxon>Fusarium burgessii species complex</taxon>
    </lineage>
</organism>
<proteinExistence type="inferred from homology"/>
<evidence type="ECO:0000256" key="1">
    <source>
        <dbReference type="RuleBase" id="RU363098"/>
    </source>
</evidence>
<keyword evidence="1 3" id="KW-0696">RNA-directed RNA polymerase</keyword>
<evidence type="ECO:0000259" key="2">
    <source>
        <dbReference type="Pfam" id="PF05183"/>
    </source>
</evidence>
<dbReference type="GO" id="GO:0003723">
    <property type="term" value="F:RNA binding"/>
    <property type="evidence" value="ECO:0007669"/>
    <property type="project" value="UniProtKB-KW"/>
</dbReference>
<gene>
    <name evidence="3" type="ORF">FBEOM_14647</name>
</gene>
<dbReference type="GO" id="GO:0003968">
    <property type="term" value="F:RNA-directed RNA polymerase activity"/>
    <property type="evidence" value="ECO:0007669"/>
    <property type="project" value="UniProtKB-KW"/>
</dbReference>
<keyword evidence="4" id="KW-1185">Reference proteome</keyword>
<dbReference type="OrthoDB" id="10055769at2759"/>
<dbReference type="PANTHER" id="PTHR23079">
    <property type="entry name" value="RNA-DEPENDENT RNA POLYMERASE"/>
    <property type="match status" value="1"/>
</dbReference>
<accession>A0A9P5A4Y2</accession>
<keyword evidence="1" id="KW-0548">Nucleotidyltransferase</keyword>